<dbReference type="PROSITE" id="PS00636">
    <property type="entry name" value="DNAJ_1"/>
    <property type="match status" value="1"/>
</dbReference>
<dbReference type="SUPFAM" id="SSF46565">
    <property type="entry name" value="Chaperone J-domain"/>
    <property type="match status" value="1"/>
</dbReference>
<dbReference type="AlphaFoldDB" id="A0A3P5Z0G5"/>
<accession>A0A3P5Z0G5</accession>
<gene>
    <name evidence="3" type="ORF">BRAA01T00034Z</name>
</gene>
<dbReference type="InterPro" id="IPR026894">
    <property type="entry name" value="DnaJ_X"/>
</dbReference>
<evidence type="ECO:0000259" key="2">
    <source>
        <dbReference type="PROSITE" id="PS50076"/>
    </source>
</evidence>
<name>A0A3P5Z0G5_BRACM</name>
<reference evidence="3" key="1">
    <citation type="submission" date="2018-11" db="EMBL/GenBank/DDBJ databases">
        <authorList>
            <consortium name="Genoscope - CEA"/>
            <person name="William W."/>
        </authorList>
    </citation>
    <scope>NUCLEOTIDE SEQUENCE</scope>
</reference>
<dbReference type="InterPro" id="IPR001623">
    <property type="entry name" value="DnaJ_domain"/>
</dbReference>
<evidence type="ECO:0000256" key="1">
    <source>
        <dbReference type="SAM" id="MobiDB-lite"/>
    </source>
</evidence>
<dbReference type="CDD" id="cd06257">
    <property type="entry name" value="DnaJ"/>
    <property type="match status" value="1"/>
</dbReference>
<dbReference type="EMBL" id="LR031571">
    <property type="protein sequence ID" value="VDC73532.1"/>
    <property type="molecule type" value="Genomic_DNA"/>
</dbReference>
<feature type="compositionally biased region" description="Basic and acidic residues" evidence="1">
    <location>
        <begin position="327"/>
        <end position="346"/>
    </location>
</feature>
<feature type="domain" description="J" evidence="2">
    <location>
        <begin position="6"/>
        <end position="71"/>
    </location>
</feature>
<proteinExistence type="predicted"/>
<dbReference type="InterPro" id="IPR052423">
    <property type="entry name" value="EMIR"/>
</dbReference>
<dbReference type="PROSITE" id="PS50076">
    <property type="entry name" value="DNAJ_2"/>
    <property type="match status" value="1"/>
</dbReference>
<dbReference type="SMART" id="SM00271">
    <property type="entry name" value="DnaJ"/>
    <property type="match status" value="1"/>
</dbReference>
<dbReference type="InterPro" id="IPR018253">
    <property type="entry name" value="DnaJ_domain_CS"/>
</dbReference>
<dbReference type="PANTHER" id="PTHR44094:SF8">
    <property type="entry name" value="DNAJ HEAT SHOCK N-TERMINAL DOMAIN-CONTAINING PROTEIN-RELATED"/>
    <property type="match status" value="1"/>
</dbReference>
<dbReference type="Gene3D" id="1.10.287.110">
    <property type="entry name" value="DnaJ domain"/>
    <property type="match status" value="1"/>
</dbReference>
<evidence type="ECO:0000313" key="3">
    <source>
        <dbReference type="EMBL" id="VDC73532.1"/>
    </source>
</evidence>
<feature type="region of interest" description="Disordered" evidence="1">
    <location>
        <begin position="319"/>
        <end position="352"/>
    </location>
</feature>
<dbReference type="FunFam" id="1.10.287.110:FF:000086">
    <property type="entry name" value="Chaperone protein dnaJ 10"/>
    <property type="match status" value="1"/>
</dbReference>
<dbReference type="Pfam" id="PF00226">
    <property type="entry name" value="DnaJ"/>
    <property type="match status" value="1"/>
</dbReference>
<protein>
    <recommendedName>
        <fullName evidence="2">J domain-containing protein</fullName>
    </recommendedName>
</protein>
<dbReference type="Pfam" id="PF14308">
    <property type="entry name" value="DnaJ-X"/>
    <property type="match status" value="1"/>
</dbReference>
<sequence length="352" mass="39309">MVKESEYYDVLGVKTDASAAEIKKAYYIKARQVHPDKNPNDPQAAKNFQVLGEAYQVLSDPEKRTAYDNYGKEGVQQDAMVDPAAVFGMLFGSELFEDYIGQLALASIASLDAEVESHEPEIRKKLLQDKIKAMQKEREDKLVTTLKNKLEPFVEGQTDEFVNWATAEARRLSTAGFGEAMLHTVGYIYTRKAAKELGKDKRLMKVPFLAEWVRDKGHQIKSQVMAASGAVSLLVLQDEVSKLNQGENREEHIQKAIEAKKDAMLQSLWQINVLDIESTLSRVCQAVLKDPSVSKDVLRARARGLRKLGNIFQPILNNNKKGSKKPYSRENSLRHEGAAVKLDAGDSSKPAT</sequence>
<organism evidence="3">
    <name type="scientific">Brassica campestris</name>
    <name type="common">Field mustard</name>
    <dbReference type="NCBI Taxonomy" id="3711"/>
    <lineage>
        <taxon>Eukaryota</taxon>
        <taxon>Viridiplantae</taxon>
        <taxon>Streptophyta</taxon>
        <taxon>Embryophyta</taxon>
        <taxon>Tracheophyta</taxon>
        <taxon>Spermatophyta</taxon>
        <taxon>Magnoliopsida</taxon>
        <taxon>eudicotyledons</taxon>
        <taxon>Gunneridae</taxon>
        <taxon>Pentapetalae</taxon>
        <taxon>rosids</taxon>
        <taxon>malvids</taxon>
        <taxon>Brassicales</taxon>
        <taxon>Brassicaceae</taxon>
        <taxon>Brassiceae</taxon>
        <taxon>Brassica</taxon>
    </lineage>
</organism>
<dbReference type="PRINTS" id="PR00625">
    <property type="entry name" value="JDOMAIN"/>
</dbReference>
<dbReference type="PANTHER" id="PTHR44094">
    <property type="entry name" value="DNAJ HEAT SHOCK N-TERMINAL DOMAIN-CONTAINING PROTEIN"/>
    <property type="match status" value="1"/>
</dbReference>
<dbReference type="InterPro" id="IPR036869">
    <property type="entry name" value="J_dom_sf"/>
</dbReference>